<proteinExistence type="predicted"/>
<dbReference type="EMBL" id="LR215024">
    <property type="protein sequence ID" value="VEU70072.1"/>
    <property type="molecule type" value="Genomic_DNA"/>
</dbReference>
<dbReference type="RefSeq" id="WP_027333677.1">
    <property type="nucleotide sequence ID" value="NZ_LR215024.1"/>
</dbReference>
<evidence type="ECO:0000256" key="2">
    <source>
        <dbReference type="SAM" id="Phobius"/>
    </source>
</evidence>
<keyword evidence="4" id="KW-1185">Reference proteome</keyword>
<keyword evidence="2" id="KW-0472">Membrane</keyword>
<dbReference type="AlphaFoldDB" id="A0A449AUB1"/>
<name>A0A449AUB1_9BACT</name>
<feature type="compositionally biased region" description="Polar residues" evidence="1">
    <location>
        <begin position="228"/>
        <end position="237"/>
    </location>
</feature>
<gene>
    <name evidence="3" type="ORF">NCTC10194_00067</name>
</gene>
<organism evidence="3 4">
    <name type="scientific">Mycoplasmopsis glycophila</name>
    <dbReference type="NCBI Taxonomy" id="171285"/>
    <lineage>
        <taxon>Bacteria</taxon>
        <taxon>Bacillati</taxon>
        <taxon>Mycoplasmatota</taxon>
        <taxon>Mycoplasmoidales</taxon>
        <taxon>Metamycoplasmataceae</taxon>
        <taxon>Mycoplasmopsis</taxon>
    </lineage>
</organism>
<feature type="transmembrane region" description="Helical" evidence="2">
    <location>
        <begin position="99"/>
        <end position="127"/>
    </location>
</feature>
<feature type="transmembrane region" description="Helical" evidence="2">
    <location>
        <begin position="152"/>
        <end position="173"/>
    </location>
</feature>
<keyword evidence="2" id="KW-1133">Transmembrane helix</keyword>
<feature type="region of interest" description="Disordered" evidence="1">
    <location>
        <begin position="224"/>
        <end position="286"/>
    </location>
</feature>
<evidence type="ECO:0000313" key="3">
    <source>
        <dbReference type="EMBL" id="VEU70072.1"/>
    </source>
</evidence>
<feature type="transmembrane region" description="Helical" evidence="2">
    <location>
        <begin position="17"/>
        <end position="38"/>
    </location>
</feature>
<sequence length="443" mass="49310">MEGWKSVLSFLTEHERIFTSVGIGFIFLVLIFAFLLGLKTSWKGSLAIAISIYVGFIFSLILVIILNKTFSHLIIRKIFPENANNNEKYQEAFESLNSIFIGIVYPLFAILISFIFFIIGLIISAILNSRDKSKRLKEAYLSGGQIIRKKSFLIRLISGFGLTIAFLPSAALVSNAATLYTKNESLNGFINFGTSIATFGQGTSISDASKALITLNEIAESTNDESYNEFKNQSSNKNESEKETTSNQNDGTSNTSTNTTDNNAGSNSDTNTTTTENGSTNENSSGATIAETYPILANRDESILRSLFIIKRLLDSNPDQKLINAFVENINVVASVMYPQYKDEIFSDSKLDQAIDFLERYEENMEEVLNDPNFSTEAASYKEIVDFVKYEIIQDKPEASKTLSKLFDGVVKSLENRSSESSRPVNTEKIKQIQSLLMNILTK</sequence>
<keyword evidence="2" id="KW-0812">Transmembrane</keyword>
<reference evidence="3 4" key="1">
    <citation type="submission" date="2019-01" db="EMBL/GenBank/DDBJ databases">
        <authorList>
            <consortium name="Pathogen Informatics"/>
        </authorList>
    </citation>
    <scope>NUCLEOTIDE SEQUENCE [LARGE SCALE GENOMIC DNA]</scope>
    <source>
        <strain evidence="3 4">NCTC10194</strain>
    </source>
</reference>
<evidence type="ECO:0000256" key="1">
    <source>
        <dbReference type="SAM" id="MobiDB-lite"/>
    </source>
</evidence>
<dbReference type="KEGG" id="mgly:NCTC10194_00067"/>
<evidence type="ECO:0000313" key="4">
    <source>
        <dbReference type="Proteomes" id="UP000290815"/>
    </source>
</evidence>
<protein>
    <recommendedName>
        <fullName evidence="5">Transmembrane protein</fullName>
    </recommendedName>
</protein>
<feature type="compositionally biased region" description="Low complexity" evidence="1">
    <location>
        <begin position="245"/>
        <end position="286"/>
    </location>
</feature>
<feature type="transmembrane region" description="Helical" evidence="2">
    <location>
        <begin position="45"/>
        <end position="66"/>
    </location>
</feature>
<evidence type="ECO:0008006" key="5">
    <source>
        <dbReference type="Google" id="ProtNLM"/>
    </source>
</evidence>
<dbReference type="Proteomes" id="UP000290815">
    <property type="component" value="Chromosome"/>
</dbReference>
<accession>A0A449AUB1</accession>